<keyword evidence="1" id="KW-0496">Mitochondrion</keyword>
<sequence>MPYYPHSAPIKYLYLLRSLSVSIYVLYRRNLLLQLRNYNQKTPDLLWMEGVVSLASRPSFLLA</sequence>
<name>A0A101LX40_PICGL</name>
<protein>
    <submittedName>
        <fullName evidence="1">Uncharacterized protein</fullName>
    </submittedName>
</protein>
<dbReference type="EMBL" id="LKAM01000008">
    <property type="protein sequence ID" value="KUM46977.1"/>
    <property type="molecule type" value="Genomic_DNA"/>
</dbReference>
<gene>
    <name evidence="1" type="ORF">ABT39_MTgene5981</name>
</gene>
<dbReference type="AlphaFoldDB" id="A0A101LX40"/>
<comment type="caution">
    <text evidence="1">The sequence shown here is derived from an EMBL/GenBank/DDBJ whole genome shotgun (WGS) entry which is preliminary data.</text>
</comment>
<evidence type="ECO:0000313" key="1">
    <source>
        <dbReference type="EMBL" id="KUM46977.1"/>
    </source>
</evidence>
<accession>A0A101LX40</accession>
<proteinExistence type="predicted"/>
<reference evidence="1" key="1">
    <citation type="journal article" date="2015" name="Genome Biol. Evol.">
        <title>Organellar Genomes of White Spruce (Picea glauca): Assembly and Annotation.</title>
        <authorList>
            <person name="Jackman S.D."/>
            <person name="Warren R.L."/>
            <person name="Gibb E.A."/>
            <person name="Vandervalk B.P."/>
            <person name="Mohamadi H."/>
            <person name="Chu J."/>
            <person name="Raymond A."/>
            <person name="Pleasance S."/>
            <person name="Coope R."/>
            <person name="Wildung M.R."/>
            <person name="Ritland C.E."/>
            <person name="Bousquet J."/>
            <person name="Jones S.J."/>
            <person name="Bohlmann J."/>
            <person name="Birol I."/>
        </authorList>
    </citation>
    <scope>NUCLEOTIDE SEQUENCE [LARGE SCALE GENOMIC DNA]</scope>
    <source>
        <tissue evidence="1">Flushing bud</tissue>
    </source>
</reference>
<organism evidence="1">
    <name type="scientific">Picea glauca</name>
    <name type="common">White spruce</name>
    <name type="synonym">Pinus glauca</name>
    <dbReference type="NCBI Taxonomy" id="3330"/>
    <lineage>
        <taxon>Eukaryota</taxon>
        <taxon>Viridiplantae</taxon>
        <taxon>Streptophyta</taxon>
        <taxon>Embryophyta</taxon>
        <taxon>Tracheophyta</taxon>
        <taxon>Spermatophyta</taxon>
        <taxon>Pinopsida</taxon>
        <taxon>Pinidae</taxon>
        <taxon>Conifers I</taxon>
        <taxon>Pinales</taxon>
        <taxon>Pinaceae</taxon>
        <taxon>Picea</taxon>
    </lineage>
</organism>
<geneLocation type="mitochondrion" evidence="1"/>